<dbReference type="Proteomes" id="UP000295367">
    <property type="component" value="Unassembled WGS sequence"/>
</dbReference>
<sequence>MLITAMRITVETLATGVYLRIGKRELWLEKSGYKPSGIWEVTKDGLGETKVYALGRSLSVSKSLVQN</sequence>
<evidence type="ECO:0000313" key="1">
    <source>
        <dbReference type="EMBL" id="TCV86321.1"/>
    </source>
</evidence>
<name>A0A4R3Y4J8_9PROT</name>
<organism evidence="1 2">
    <name type="scientific">Sulfurirhabdus autotrophica</name>
    <dbReference type="NCBI Taxonomy" id="1706046"/>
    <lineage>
        <taxon>Bacteria</taxon>
        <taxon>Pseudomonadati</taxon>
        <taxon>Pseudomonadota</taxon>
        <taxon>Betaproteobacteria</taxon>
        <taxon>Nitrosomonadales</taxon>
        <taxon>Sulfuricellaceae</taxon>
        <taxon>Sulfurirhabdus</taxon>
    </lineage>
</organism>
<dbReference type="EMBL" id="SMCO01000007">
    <property type="protein sequence ID" value="TCV86321.1"/>
    <property type="molecule type" value="Genomic_DNA"/>
</dbReference>
<keyword evidence="2" id="KW-1185">Reference proteome</keyword>
<comment type="caution">
    <text evidence="1">The sequence shown here is derived from an EMBL/GenBank/DDBJ whole genome shotgun (WGS) entry which is preliminary data.</text>
</comment>
<gene>
    <name evidence="1" type="ORF">EDC63_1078</name>
</gene>
<accession>A0A4R3Y4J8</accession>
<reference evidence="1 2" key="1">
    <citation type="submission" date="2019-03" db="EMBL/GenBank/DDBJ databases">
        <title>Genomic Encyclopedia of Type Strains, Phase IV (KMG-IV): sequencing the most valuable type-strain genomes for metagenomic binning, comparative biology and taxonomic classification.</title>
        <authorList>
            <person name="Goeker M."/>
        </authorList>
    </citation>
    <scope>NUCLEOTIDE SEQUENCE [LARGE SCALE GENOMIC DNA]</scope>
    <source>
        <strain evidence="1 2">DSM 100309</strain>
    </source>
</reference>
<dbReference type="AlphaFoldDB" id="A0A4R3Y4J8"/>
<proteinExistence type="predicted"/>
<evidence type="ECO:0000313" key="2">
    <source>
        <dbReference type="Proteomes" id="UP000295367"/>
    </source>
</evidence>
<protein>
    <submittedName>
        <fullName evidence="1">Uncharacterized protein</fullName>
    </submittedName>
</protein>